<dbReference type="EMBL" id="LKMD01000100">
    <property type="protein sequence ID" value="PIB02031.1"/>
    <property type="molecule type" value="Genomic_DNA"/>
</dbReference>
<dbReference type="EMBL" id="CP134184">
    <property type="protein sequence ID" value="WPA96925.1"/>
    <property type="molecule type" value="Genomic_DNA"/>
</dbReference>
<dbReference type="GO" id="GO:0016853">
    <property type="term" value="F:isomerase activity"/>
    <property type="evidence" value="ECO:0007669"/>
    <property type="project" value="UniProtKB-KW"/>
</dbReference>
<dbReference type="RefSeq" id="XP_023459691.1">
    <property type="nucleotide sequence ID" value="XM_023594142.1"/>
</dbReference>
<dbReference type="Proteomes" id="UP001302367">
    <property type="component" value="Chromosome 1"/>
</dbReference>
<keyword evidence="2" id="KW-0521">NADP</keyword>
<dbReference type="GeneID" id="35425295"/>
<dbReference type="FunFam" id="3.40.50.720:FF:000084">
    <property type="entry name" value="Short-chain dehydrogenase reductase"/>
    <property type="match status" value="1"/>
</dbReference>
<dbReference type="FunFam" id="3.40.50.720:FF:000410">
    <property type="entry name" value="Peroxisomal multifunctional beta-oxidation protein"/>
    <property type="match status" value="1"/>
</dbReference>
<evidence type="ECO:0000313" key="6">
    <source>
        <dbReference type="EMBL" id="PIB02031.1"/>
    </source>
</evidence>
<keyword evidence="9" id="KW-1185">Reference proteome</keyword>
<evidence type="ECO:0000256" key="1">
    <source>
        <dbReference type="ARBA" id="ARBA00006484"/>
    </source>
</evidence>
<protein>
    <submittedName>
        <fullName evidence="7">Bifunctional hydroxyacyl-CoA dehydrogenase/enoyl-CoA hydratase fox2</fullName>
    </submittedName>
    <submittedName>
        <fullName evidence="6">Peroxisomal hydratase-dehydrogenase-epimerase</fullName>
    </submittedName>
</protein>
<dbReference type="InterPro" id="IPR020904">
    <property type="entry name" value="Sc_DH/Rdtase_CS"/>
</dbReference>
<reference evidence="6 8" key="1">
    <citation type="submission" date="2015-10" db="EMBL/GenBank/DDBJ databases">
        <title>The cercosporin biosynthetic gene cluster was horizontally transferred to several fungal lineages and shown to be expanded in Cercospora beticola based on microsynteny with recipient genomes.</title>
        <authorList>
            <person name="De Jonge R."/>
            <person name="Ebert M.K."/>
            <person name="Suttle J.C."/>
            <person name="Jurick Ii W.M."/>
            <person name="Secor G.A."/>
            <person name="Thomma B.P."/>
            <person name="Van De Peer Y."/>
            <person name="Bolton M.D."/>
        </authorList>
    </citation>
    <scope>NUCLEOTIDE SEQUENCE [LARGE SCALE GENOMIC DNA]</scope>
    <source>
        <strain evidence="6 8">09-40</strain>
    </source>
</reference>
<dbReference type="PRINTS" id="PR00081">
    <property type="entry name" value="GDHRDH"/>
</dbReference>
<dbReference type="Gene3D" id="3.40.50.720">
    <property type="entry name" value="NAD(P)-binding Rossmann-like Domain"/>
    <property type="match status" value="2"/>
</dbReference>
<keyword evidence="4" id="KW-0413">Isomerase</keyword>
<dbReference type="InterPro" id="IPR051687">
    <property type="entry name" value="Peroxisomal_Beta-Oxidation"/>
</dbReference>
<organism evidence="6 8">
    <name type="scientific">Cercospora beticola</name>
    <name type="common">Sugarbeet leaf spot fungus</name>
    <dbReference type="NCBI Taxonomy" id="122368"/>
    <lineage>
        <taxon>Eukaryota</taxon>
        <taxon>Fungi</taxon>
        <taxon>Dikarya</taxon>
        <taxon>Ascomycota</taxon>
        <taxon>Pezizomycotina</taxon>
        <taxon>Dothideomycetes</taxon>
        <taxon>Dothideomycetidae</taxon>
        <taxon>Mycosphaerellales</taxon>
        <taxon>Mycosphaerellaceae</taxon>
        <taxon>Cercospora</taxon>
    </lineage>
</organism>
<dbReference type="CDD" id="cd05353">
    <property type="entry name" value="hydroxyacyl-CoA-like_DH_SDR_c-like"/>
    <property type="match status" value="2"/>
</dbReference>
<dbReference type="InterPro" id="IPR002347">
    <property type="entry name" value="SDR_fam"/>
</dbReference>
<dbReference type="AlphaFoldDB" id="A0A2G5IB81"/>
<dbReference type="PANTHER" id="PTHR45024:SF2">
    <property type="entry name" value="SCP2 DOMAIN-CONTAINING PROTEIN"/>
    <property type="match status" value="1"/>
</dbReference>
<dbReference type="InterPro" id="IPR057326">
    <property type="entry name" value="KR_dom"/>
</dbReference>
<evidence type="ECO:0000313" key="9">
    <source>
        <dbReference type="Proteomes" id="UP001302367"/>
    </source>
</evidence>
<dbReference type="SMART" id="SM00822">
    <property type="entry name" value="PKS_KR"/>
    <property type="match status" value="1"/>
</dbReference>
<dbReference type="Pfam" id="PF00106">
    <property type="entry name" value="adh_short"/>
    <property type="match status" value="2"/>
</dbReference>
<dbReference type="Proteomes" id="UP000230605">
    <property type="component" value="Chromosome 1"/>
</dbReference>
<dbReference type="InterPro" id="IPR036291">
    <property type="entry name" value="NAD(P)-bd_dom_sf"/>
</dbReference>
<evidence type="ECO:0000256" key="4">
    <source>
        <dbReference type="ARBA" id="ARBA00023235"/>
    </source>
</evidence>
<sequence length="601" mass="64485">MALRFDDQVIVVTGAGSGLGKAYALFFASRGASVVVNDSDSSTASQVVQQIIQAGGKAVLDSNSVEQGDKIIDTALSKFGAVHVLINNAGILRDISFGKMTDEQWDSVHAVHVRGTYKTTQAAWKIFRKQQYGRVILTSSAAGLYGSFGQCNYSAAKSAMIGLGETLAKEGVKYNILTNIIAPIAASRMTATVMPEKMLQHLPPAWIVPLVAVLTHKTNTENGSLFELGGGHMSKLRWQRAGGGLLKCDETLTPGAILKHWDAVNDFSQAEYPSTVADLVSKLKESQRLPPNQSGSDVRFDGKVAVVTGGGAGLGRQYCLLLAKLGASVVVNDAVNPESVVEEIRKNGYGQAIPIKASAEDGELLIKTAIDAFGRIDVLINNAGILRDKSFQNMNDEGWDAVYNVHLRSTYTTARAAFPYMKKQGYGRIVNTTSTSGTYGSFGQSNYAAAKTGIVGFSKSLALEGKKYNIRVNCISPSAGTALTRSVLPEEVAQGRKPDYVAPIVLLLCSDQLPSGVDGQIFEAGCGWQAQTRLQRSKGYDFSLKDGVASPEDFQKRWHDIVDFTSQTAVPELASDTRMRIMANIERTGKHDGVGKSAVKL</sequence>
<dbReference type="PROSITE" id="PS00061">
    <property type="entry name" value="ADH_SHORT"/>
    <property type="match status" value="2"/>
</dbReference>
<accession>A0A2G5IB81</accession>
<reference evidence="7 9" key="2">
    <citation type="submission" date="2023-09" db="EMBL/GenBank/DDBJ databases">
        <title>Complete-Gapless Cercospora beticola genome.</title>
        <authorList>
            <person name="Wyatt N.A."/>
            <person name="Spanner R.E."/>
            <person name="Bolton M.D."/>
        </authorList>
    </citation>
    <scope>NUCLEOTIDE SEQUENCE [LARGE SCALE GENOMIC DNA]</scope>
    <source>
        <strain evidence="7">Cb09-40</strain>
    </source>
</reference>
<evidence type="ECO:0000313" key="8">
    <source>
        <dbReference type="Proteomes" id="UP000230605"/>
    </source>
</evidence>
<evidence type="ECO:0000256" key="2">
    <source>
        <dbReference type="ARBA" id="ARBA00022857"/>
    </source>
</evidence>
<evidence type="ECO:0000313" key="7">
    <source>
        <dbReference type="EMBL" id="WPA96925.1"/>
    </source>
</evidence>
<proteinExistence type="inferred from homology"/>
<evidence type="ECO:0000256" key="3">
    <source>
        <dbReference type="ARBA" id="ARBA00023002"/>
    </source>
</evidence>
<name>A0A2G5IB81_CERBT</name>
<feature type="domain" description="Ketoreductase" evidence="5">
    <location>
        <begin position="8"/>
        <end position="186"/>
    </location>
</feature>
<keyword evidence="3" id="KW-0560">Oxidoreductase</keyword>
<dbReference type="PRINTS" id="PR00080">
    <property type="entry name" value="SDRFAMILY"/>
</dbReference>
<dbReference type="SUPFAM" id="SSF51735">
    <property type="entry name" value="NAD(P)-binding Rossmann-fold domains"/>
    <property type="match status" value="2"/>
</dbReference>
<evidence type="ECO:0000259" key="5">
    <source>
        <dbReference type="SMART" id="SM00822"/>
    </source>
</evidence>
<comment type="similarity">
    <text evidence="1">Belongs to the short-chain dehydrogenases/reductases (SDR) family.</text>
</comment>
<dbReference type="GO" id="GO:0016491">
    <property type="term" value="F:oxidoreductase activity"/>
    <property type="evidence" value="ECO:0007669"/>
    <property type="project" value="UniProtKB-KW"/>
</dbReference>
<dbReference type="OrthoDB" id="3592703at2759"/>
<gene>
    <name evidence="7" type="primary">FOX2_1</name>
    <name evidence="6" type="ORF">CB0940_01485</name>
    <name evidence="7" type="ORF">RHO25_001533</name>
</gene>
<dbReference type="PANTHER" id="PTHR45024">
    <property type="entry name" value="DEHYDROGENASES, SHORT CHAIN"/>
    <property type="match status" value="1"/>
</dbReference>